<proteinExistence type="predicted"/>
<evidence type="ECO:0000259" key="1">
    <source>
        <dbReference type="Pfam" id="PF12728"/>
    </source>
</evidence>
<protein>
    <recommendedName>
        <fullName evidence="1">Helix-turn-helix domain-containing protein</fullName>
    </recommendedName>
</protein>
<reference evidence="3" key="1">
    <citation type="journal article" date="2019" name="Int. J. Syst. Evol. Microbiol.">
        <title>The Global Catalogue of Microorganisms (GCM) 10K type strain sequencing project: providing services to taxonomists for standard genome sequencing and annotation.</title>
        <authorList>
            <consortium name="The Broad Institute Genomics Platform"/>
            <consortium name="The Broad Institute Genome Sequencing Center for Infectious Disease"/>
            <person name="Wu L."/>
            <person name="Ma J."/>
        </authorList>
    </citation>
    <scope>NUCLEOTIDE SEQUENCE [LARGE SCALE GENOMIC DNA]</scope>
    <source>
        <strain evidence="3">JCM 4586</strain>
    </source>
</reference>
<accession>A0ABQ2Y324</accession>
<dbReference type="EMBL" id="BMUT01000001">
    <property type="protein sequence ID" value="GGX60610.1"/>
    <property type="molecule type" value="Genomic_DNA"/>
</dbReference>
<sequence length="88" mass="9610">MKATTTSGQPVTPTRLLSIPTVAAALDVDRRTLYRLIEGGAMPVVDLRTGPRRSRLRIPAAAFEEFVAGRTVTLPPARRRPRSATPRC</sequence>
<evidence type="ECO:0000313" key="2">
    <source>
        <dbReference type="EMBL" id="GGX60610.1"/>
    </source>
</evidence>
<name>A0ABQ2Y324_9ACTN</name>
<evidence type="ECO:0000313" key="3">
    <source>
        <dbReference type="Proteomes" id="UP000659223"/>
    </source>
</evidence>
<keyword evidence="3" id="KW-1185">Reference proteome</keyword>
<dbReference type="Pfam" id="PF12728">
    <property type="entry name" value="HTH_17"/>
    <property type="match status" value="1"/>
</dbReference>
<dbReference type="RefSeq" id="WP_190019586.1">
    <property type="nucleotide sequence ID" value="NZ_BMUT01000001.1"/>
</dbReference>
<dbReference type="InterPro" id="IPR041657">
    <property type="entry name" value="HTH_17"/>
</dbReference>
<organism evidence="2 3">
    <name type="scientific">Streptomyces hiroshimensis</name>
    <dbReference type="NCBI Taxonomy" id="66424"/>
    <lineage>
        <taxon>Bacteria</taxon>
        <taxon>Bacillati</taxon>
        <taxon>Actinomycetota</taxon>
        <taxon>Actinomycetes</taxon>
        <taxon>Kitasatosporales</taxon>
        <taxon>Streptomycetaceae</taxon>
        <taxon>Streptomyces</taxon>
    </lineage>
</organism>
<comment type="caution">
    <text evidence="2">The sequence shown here is derived from an EMBL/GenBank/DDBJ whole genome shotgun (WGS) entry which is preliminary data.</text>
</comment>
<feature type="domain" description="Helix-turn-helix" evidence="1">
    <location>
        <begin position="16"/>
        <end position="70"/>
    </location>
</feature>
<gene>
    <name evidence="2" type="ORF">GCM10010324_01520</name>
</gene>
<dbReference type="Proteomes" id="UP000659223">
    <property type="component" value="Unassembled WGS sequence"/>
</dbReference>